<dbReference type="InterPro" id="IPR035906">
    <property type="entry name" value="MetI-like_sf"/>
</dbReference>
<dbReference type="Proteomes" id="UP000748308">
    <property type="component" value="Unassembled WGS sequence"/>
</dbReference>
<evidence type="ECO:0000256" key="6">
    <source>
        <dbReference type="ARBA" id="ARBA00023136"/>
    </source>
</evidence>
<comment type="similarity">
    <text evidence="7">Belongs to the binding-protein-dependent transport system permease family.</text>
</comment>
<evidence type="ECO:0000259" key="8">
    <source>
        <dbReference type="PROSITE" id="PS50928"/>
    </source>
</evidence>
<evidence type="ECO:0000256" key="7">
    <source>
        <dbReference type="RuleBase" id="RU363032"/>
    </source>
</evidence>
<evidence type="ECO:0000256" key="5">
    <source>
        <dbReference type="ARBA" id="ARBA00022989"/>
    </source>
</evidence>
<name>A0A938BPA6_UNCEI</name>
<comment type="caution">
    <text evidence="9">The sequence shown here is derived from an EMBL/GenBank/DDBJ whole genome shotgun (WGS) entry which is preliminary data.</text>
</comment>
<feature type="transmembrane region" description="Helical" evidence="7">
    <location>
        <begin position="129"/>
        <end position="149"/>
    </location>
</feature>
<dbReference type="CDD" id="cd06261">
    <property type="entry name" value="TM_PBP2"/>
    <property type="match status" value="1"/>
</dbReference>
<keyword evidence="3" id="KW-1003">Cell membrane</keyword>
<dbReference type="EMBL" id="VGIY01000272">
    <property type="protein sequence ID" value="MBM3318138.1"/>
    <property type="molecule type" value="Genomic_DNA"/>
</dbReference>
<dbReference type="Gene3D" id="1.10.3720.10">
    <property type="entry name" value="MetI-like"/>
    <property type="match status" value="1"/>
</dbReference>
<feature type="transmembrane region" description="Helical" evidence="7">
    <location>
        <begin position="256"/>
        <end position="279"/>
    </location>
</feature>
<dbReference type="AlphaFoldDB" id="A0A938BPA6"/>
<keyword evidence="6 7" id="KW-0472">Membrane</keyword>
<accession>A0A938BPA6</accession>
<dbReference type="PANTHER" id="PTHR43386:SF1">
    <property type="entry name" value="D,D-DIPEPTIDE TRANSPORT SYSTEM PERMEASE PROTEIN DDPC-RELATED"/>
    <property type="match status" value="1"/>
</dbReference>
<feature type="domain" description="ABC transmembrane type-1" evidence="8">
    <location>
        <begin position="90"/>
        <end position="279"/>
    </location>
</feature>
<organism evidence="9 10">
    <name type="scientific">Eiseniibacteriota bacterium</name>
    <dbReference type="NCBI Taxonomy" id="2212470"/>
    <lineage>
        <taxon>Bacteria</taxon>
        <taxon>Candidatus Eiseniibacteriota</taxon>
    </lineage>
</organism>
<dbReference type="PANTHER" id="PTHR43386">
    <property type="entry name" value="OLIGOPEPTIDE TRANSPORT SYSTEM PERMEASE PROTEIN APPC"/>
    <property type="match status" value="1"/>
</dbReference>
<evidence type="ECO:0000256" key="2">
    <source>
        <dbReference type="ARBA" id="ARBA00022448"/>
    </source>
</evidence>
<dbReference type="GO" id="GO:0055085">
    <property type="term" value="P:transmembrane transport"/>
    <property type="evidence" value="ECO:0007669"/>
    <property type="project" value="InterPro"/>
</dbReference>
<keyword evidence="5 7" id="KW-1133">Transmembrane helix</keyword>
<evidence type="ECO:0000256" key="4">
    <source>
        <dbReference type="ARBA" id="ARBA00022692"/>
    </source>
</evidence>
<feature type="transmembrane region" description="Helical" evidence="7">
    <location>
        <begin position="155"/>
        <end position="172"/>
    </location>
</feature>
<feature type="transmembrane region" description="Helical" evidence="7">
    <location>
        <begin position="31"/>
        <end position="51"/>
    </location>
</feature>
<dbReference type="PROSITE" id="PS50928">
    <property type="entry name" value="ABC_TM1"/>
    <property type="match status" value="1"/>
</dbReference>
<keyword evidence="4 7" id="KW-0812">Transmembrane</keyword>
<feature type="transmembrane region" description="Helical" evidence="7">
    <location>
        <begin position="92"/>
        <end position="117"/>
    </location>
</feature>
<keyword evidence="2 7" id="KW-0813">Transport</keyword>
<dbReference type="GO" id="GO:0005886">
    <property type="term" value="C:plasma membrane"/>
    <property type="evidence" value="ECO:0007669"/>
    <property type="project" value="UniProtKB-SubCell"/>
</dbReference>
<dbReference type="InterPro" id="IPR050366">
    <property type="entry name" value="BP-dependent_transpt_permease"/>
</dbReference>
<gene>
    <name evidence="9" type="ORF">FJY75_09860</name>
</gene>
<dbReference type="Pfam" id="PF00528">
    <property type="entry name" value="BPD_transp_1"/>
    <property type="match status" value="1"/>
</dbReference>
<protein>
    <submittedName>
        <fullName evidence="9">ABC transporter permease</fullName>
    </submittedName>
</protein>
<feature type="transmembrane region" description="Helical" evidence="7">
    <location>
        <begin position="207"/>
        <end position="236"/>
    </location>
</feature>
<dbReference type="InterPro" id="IPR025966">
    <property type="entry name" value="OppC_N"/>
</dbReference>
<dbReference type="InterPro" id="IPR000515">
    <property type="entry name" value="MetI-like"/>
</dbReference>
<dbReference type="SUPFAM" id="SSF161098">
    <property type="entry name" value="MetI-like"/>
    <property type="match status" value="1"/>
</dbReference>
<comment type="subcellular location">
    <subcellularLocation>
        <location evidence="1 7">Cell membrane</location>
        <topology evidence="1 7">Multi-pass membrane protein</topology>
    </subcellularLocation>
</comment>
<evidence type="ECO:0000313" key="9">
    <source>
        <dbReference type="EMBL" id="MBM3318138.1"/>
    </source>
</evidence>
<reference evidence="9" key="1">
    <citation type="submission" date="2019-03" db="EMBL/GenBank/DDBJ databases">
        <title>Lake Tanganyika Metagenome-Assembled Genomes (MAGs).</title>
        <authorList>
            <person name="Tran P."/>
        </authorList>
    </citation>
    <scope>NUCLEOTIDE SEQUENCE</scope>
    <source>
        <strain evidence="9">M_DeepCast_400m_m2_100</strain>
    </source>
</reference>
<evidence type="ECO:0000313" key="10">
    <source>
        <dbReference type="Proteomes" id="UP000748308"/>
    </source>
</evidence>
<sequence>MEQGAGRRPQVVRASRAKLAWLQFRRNRAGLLGLGIICGFLVIGLLAPVIAPHDPYEVDFERSLQRPVSGSPFGRDELGRDMLSRVIYGARISMMIGVIAVVIGVSMGVPLGALSGYYGGLPDLLTQRVVDVMLAFPGVLLAIVIVAVLGVGLPQAMIAIGIVSIPVYARLVRGQTLSLRAQEFVEAARAMGAGVGRIVFRHILPNTLAVVIVQSTLQVASAILTAAALGFLGLGAQPPTAEWGAMLSGARQYLRLAPHAVTFPGLAIMTTVLGFNLLGDGIRDALDPKMRL</sequence>
<proteinExistence type="inferred from homology"/>
<evidence type="ECO:0000256" key="3">
    <source>
        <dbReference type="ARBA" id="ARBA00022475"/>
    </source>
</evidence>
<dbReference type="Pfam" id="PF12911">
    <property type="entry name" value="OppC_N"/>
    <property type="match status" value="1"/>
</dbReference>
<evidence type="ECO:0000256" key="1">
    <source>
        <dbReference type="ARBA" id="ARBA00004651"/>
    </source>
</evidence>